<gene>
    <name evidence="1" type="ORF">AS52_02414</name>
</gene>
<dbReference type="Proteomes" id="UP000036410">
    <property type="component" value="Chromosome"/>
</dbReference>
<organism evidence="1 2">
    <name type="scientific">Priestia megaterium Q3</name>
    <dbReference type="NCBI Taxonomy" id="1452722"/>
    <lineage>
        <taxon>Bacteria</taxon>
        <taxon>Bacillati</taxon>
        <taxon>Bacillota</taxon>
        <taxon>Bacilli</taxon>
        <taxon>Bacillales</taxon>
        <taxon>Bacillaceae</taxon>
        <taxon>Priestia</taxon>
    </lineage>
</organism>
<protein>
    <submittedName>
        <fullName evidence="1">Uncharacterized protein</fullName>
    </submittedName>
</protein>
<sequence>MKEVKFNSNDVLSQKQENIQIIKAANVQP</sequence>
<reference evidence="1 2" key="1">
    <citation type="submission" date="2015-01" db="EMBL/GenBank/DDBJ databases">
        <title>Genome sequence of bacillus megaterium Q3.</title>
        <authorList>
            <person name="Wang Y."/>
            <person name="Luo K."/>
            <person name="Bai L."/>
            <person name="Luo F."/>
        </authorList>
    </citation>
    <scope>NUCLEOTIDE SEQUENCE [LARGE SCALE GENOMIC DNA]</scope>
    <source>
        <strain evidence="1 2">Q3</strain>
    </source>
</reference>
<name>A0A806TZN1_PRIMG</name>
<proteinExistence type="predicted"/>
<dbReference type="AlphaFoldDB" id="A0A806TZN1"/>
<dbReference type="EMBL" id="CP010586">
    <property type="protein sequence ID" value="AKP77376.1"/>
    <property type="molecule type" value="Genomic_DNA"/>
</dbReference>
<evidence type="ECO:0000313" key="2">
    <source>
        <dbReference type="Proteomes" id="UP000036410"/>
    </source>
</evidence>
<evidence type="ECO:0000313" key="1">
    <source>
        <dbReference type="EMBL" id="AKP77376.1"/>
    </source>
</evidence>
<accession>A0A806TZN1</accession>